<proteinExistence type="inferred from homology"/>
<dbReference type="FunFam" id="3.30.230.70:FF:000001">
    <property type="entry name" value="Polyribonucleotide nucleotidyltransferase"/>
    <property type="match status" value="1"/>
</dbReference>
<evidence type="ECO:0000256" key="2">
    <source>
        <dbReference type="ARBA" id="ARBA00012416"/>
    </source>
</evidence>
<dbReference type="InterPro" id="IPR015847">
    <property type="entry name" value="ExoRNase_PH_dom2"/>
</dbReference>
<dbReference type="InterPro" id="IPR036345">
    <property type="entry name" value="ExoRNase_PH_dom2_sf"/>
</dbReference>
<dbReference type="PANTHER" id="PTHR11252:SF0">
    <property type="entry name" value="POLYRIBONUCLEOTIDE NUCLEOTIDYLTRANSFERASE 1, MITOCHONDRIAL"/>
    <property type="match status" value="1"/>
</dbReference>
<evidence type="ECO:0000313" key="8">
    <source>
        <dbReference type="EMBL" id="CAG6785714.1"/>
    </source>
</evidence>
<dbReference type="SUPFAM" id="SSF54211">
    <property type="entry name" value="Ribosomal protein S5 domain 2-like"/>
    <property type="match status" value="1"/>
</dbReference>
<evidence type="ECO:0000259" key="7">
    <source>
        <dbReference type="Pfam" id="PF03725"/>
    </source>
</evidence>
<dbReference type="PANTHER" id="PTHR11252">
    <property type="entry name" value="POLYRIBONUCLEOTIDE NUCLEOTIDYLTRANSFERASE"/>
    <property type="match status" value="1"/>
</dbReference>
<keyword evidence="3 8" id="KW-0808">Transferase</keyword>
<dbReference type="Gene3D" id="3.30.230.70">
    <property type="entry name" value="GHMP Kinase, N-terminal domain"/>
    <property type="match status" value="1"/>
</dbReference>
<keyword evidence="4" id="KW-0548">Nucleotidyltransferase</keyword>
<dbReference type="EMBL" id="HBUF01645037">
    <property type="protein sequence ID" value="CAG6785714.1"/>
    <property type="molecule type" value="Transcribed_RNA"/>
</dbReference>
<name>A0A8D9FDM9_9HEMI</name>
<dbReference type="Pfam" id="PF01138">
    <property type="entry name" value="RNase_PH"/>
    <property type="match status" value="1"/>
</dbReference>
<dbReference type="AlphaFoldDB" id="A0A8D9FDM9"/>
<dbReference type="GO" id="GO:0000175">
    <property type="term" value="F:3'-5'-RNA exonuclease activity"/>
    <property type="evidence" value="ECO:0007669"/>
    <property type="project" value="TreeGrafter"/>
</dbReference>
<evidence type="ECO:0000256" key="1">
    <source>
        <dbReference type="ARBA" id="ARBA00007404"/>
    </source>
</evidence>
<evidence type="ECO:0000259" key="6">
    <source>
        <dbReference type="Pfam" id="PF01138"/>
    </source>
</evidence>
<organism evidence="8">
    <name type="scientific">Cacopsylla melanoneura</name>
    <dbReference type="NCBI Taxonomy" id="428564"/>
    <lineage>
        <taxon>Eukaryota</taxon>
        <taxon>Metazoa</taxon>
        <taxon>Ecdysozoa</taxon>
        <taxon>Arthropoda</taxon>
        <taxon>Hexapoda</taxon>
        <taxon>Insecta</taxon>
        <taxon>Pterygota</taxon>
        <taxon>Neoptera</taxon>
        <taxon>Paraneoptera</taxon>
        <taxon>Hemiptera</taxon>
        <taxon>Sternorrhyncha</taxon>
        <taxon>Psylloidea</taxon>
        <taxon>Psyllidae</taxon>
        <taxon>Psyllinae</taxon>
        <taxon>Cacopsylla</taxon>
    </lineage>
</organism>
<dbReference type="GO" id="GO:0000958">
    <property type="term" value="P:mitochondrial mRNA catabolic process"/>
    <property type="evidence" value="ECO:0007669"/>
    <property type="project" value="TreeGrafter"/>
</dbReference>
<dbReference type="GO" id="GO:0003723">
    <property type="term" value="F:RNA binding"/>
    <property type="evidence" value="ECO:0007669"/>
    <property type="project" value="UniProtKB-KW"/>
</dbReference>
<dbReference type="InterPro" id="IPR020568">
    <property type="entry name" value="Ribosomal_Su5_D2-typ_SF"/>
</dbReference>
<dbReference type="SUPFAM" id="SSF55666">
    <property type="entry name" value="Ribonuclease PH domain 2-like"/>
    <property type="match status" value="1"/>
</dbReference>
<dbReference type="GO" id="GO:0005739">
    <property type="term" value="C:mitochondrion"/>
    <property type="evidence" value="ECO:0007669"/>
    <property type="project" value="TreeGrafter"/>
</dbReference>
<feature type="domain" description="Exoribonuclease phosphorolytic" evidence="7">
    <location>
        <begin position="176"/>
        <end position="236"/>
    </location>
</feature>
<reference evidence="8" key="1">
    <citation type="submission" date="2021-05" db="EMBL/GenBank/DDBJ databases">
        <authorList>
            <person name="Alioto T."/>
            <person name="Alioto T."/>
            <person name="Gomez Garrido J."/>
        </authorList>
    </citation>
    <scope>NUCLEOTIDE SEQUENCE</scope>
</reference>
<dbReference type="InterPro" id="IPR012162">
    <property type="entry name" value="PNPase"/>
</dbReference>
<dbReference type="Pfam" id="PF03725">
    <property type="entry name" value="RNase_PH_C"/>
    <property type="match status" value="1"/>
</dbReference>
<comment type="similarity">
    <text evidence="1">Belongs to the polyribonucleotide nucleotidyltransferase family.</text>
</comment>
<evidence type="ECO:0000256" key="5">
    <source>
        <dbReference type="ARBA" id="ARBA00022884"/>
    </source>
</evidence>
<accession>A0A8D9FDM9</accession>
<dbReference type="GO" id="GO:0005829">
    <property type="term" value="C:cytosol"/>
    <property type="evidence" value="ECO:0007669"/>
    <property type="project" value="TreeGrafter"/>
</dbReference>
<dbReference type="GO" id="GO:0000965">
    <property type="term" value="P:mitochondrial RNA 3'-end processing"/>
    <property type="evidence" value="ECO:0007669"/>
    <property type="project" value="TreeGrafter"/>
</dbReference>
<dbReference type="EC" id="2.7.7.8" evidence="2"/>
<evidence type="ECO:0000256" key="4">
    <source>
        <dbReference type="ARBA" id="ARBA00022695"/>
    </source>
</evidence>
<evidence type="ECO:0000256" key="3">
    <source>
        <dbReference type="ARBA" id="ARBA00022679"/>
    </source>
</evidence>
<protein>
    <recommendedName>
        <fullName evidence="2">polyribonucleotide nucleotidyltransferase</fullName>
        <ecNumber evidence="2">2.7.7.8</ecNumber>
    </recommendedName>
</protein>
<dbReference type="GO" id="GO:0004654">
    <property type="term" value="F:polyribonucleotide nucleotidyltransferase activity"/>
    <property type="evidence" value="ECO:0007669"/>
    <property type="project" value="UniProtKB-EC"/>
</dbReference>
<sequence length="255" mass="28028">MNTMYCSIHRRHIMFSRHRLKLFKCFFSTVTSEEVSFDSLGKQLKLSTGQYAKLADSCVTAQLGDTSVMVTAVSKARSQSGTQSFLPLTVDYRQKAAAAGRIPTNFLRRELGASETEILASRLIDRSIRPLFPSSFTNDTQIMCNLLAVDGVHDPEVLAINASSAALAVSNIPWNGPVGAVRLGRINNDIIINPTRKQILESDLNLVVVSAPHNLVVMLEGSAHGILQPDFLHAIKTVSTRYSSYSISTEESWQT</sequence>
<dbReference type="InterPro" id="IPR027408">
    <property type="entry name" value="PNPase/RNase_PH_dom_sf"/>
</dbReference>
<keyword evidence="5" id="KW-0694">RNA-binding</keyword>
<dbReference type="InterPro" id="IPR001247">
    <property type="entry name" value="ExoRNase_PH_dom1"/>
</dbReference>
<feature type="domain" description="Exoribonuclease phosphorolytic" evidence="6">
    <location>
        <begin position="43"/>
        <end position="173"/>
    </location>
</feature>